<proteinExistence type="inferred from homology"/>
<dbReference type="InterPro" id="IPR012796">
    <property type="entry name" value="Lysidine-tRNA-synth_C"/>
</dbReference>
<keyword evidence="4 8" id="KW-0819">tRNA processing</keyword>
<dbReference type="SMART" id="SM00977">
    <property type="entry name" value="TilS_C"/>
    <property type="match status" value="1"/>
</dbReference>
<keyword evidence="11" id="KW-1185">Reference proteome</keyword>
<evidence type="ECO:0000256" key="5">
    <source>
        <dbReference type="ARBA" id="ARBA00022741"/>
    </source>
</evidence>
<comment type="catalytic activity">
    <reaction evidence="7 8">
        <text>cytidine(34) in tRNA(Ile2) + L-lysine + ATP = lysidine(34) in tRNA(Ile2) + AMP + diphosphate + H(+)</text>
        <dbReference type="Rhea" id="RHEA:43744"/>
        <dbReference type="Rhea" id="RHEA-COMP:10625"/>
        <dbReference type="Rhea" id="RHEA-COMP:10670"/>
        <dbReference type="ChEBI" id="CHEBI:15378"/>
        <dbReference type="ChEBI" id="CHEBI:30616"/>
        <dbReference type="ChEBI" id="CHEBI:32551"/>
        <dbReference type="ChEBI" id="CHEBI:33019"/>
        <dbReference type="ChEBI" id="CHEBI:82748"/>
        <dbReference type="ChEBI" id="CHEBI:83665"/>
        <dbReference type="ChEBI" id="CHEBI:456215"/>
        <dbReference type="EC" id="6.3.4.19"/>
    </reaction>
</comment>
<dbReference type="AlphaFoldDB" id="A0AAV5AZG0"/>
<evidence type="ECO:0000256" key="2">
    <source>
        <dbReference type="ARBA" id="ARBA00022490"/>
    </source>
</evidence>
<dbReference type="Proteomes" id="UP001055025">
    <property type="component" value="Unassembled WGS sequence"/>
</dbReference>
<keyword evidence="6 8" id="KW-0067">ATP-binding</keyword>
<feature type="binding site" evidence="8">
    <location>
        <begin position="35"/>
        <end position="40"/>
    </location>
    <ligand>
        <name>ATP</name>
        <dbReference type="ChEBI" id="CHEBI:30616"/>
    </ligand>
</feature>
<comment type="domain">
    <text evidence="8">The N-terminal region contains the highly conserved SGGXDS motif, predicted to be a P-loop motif involved in ATP binding.</text>
</comment>
<dbReference type="RefSeq" id="WP_265590452.1">
    <property type="nucleotide sequence ID" value="NZ_BQKC01000001.1"/>
</dbReference>
<dbReference type="PANTHER" id="PTHR43033">
    <property type="entry name" value="TRNA(ILE)-LYSIDINE SYNTHASE-RELATED"/>
    <property type="match status" value="1"/>
</dbReference>
<dbReference type="GO" id="GO:0005737">
    <property type="term" value="C:cytoplasm"/>
    <property type="evidence" value="ECO:0007669"/>
    <property type="project" value="UniProtKB-SubCell"/>
</dbReference>
<dbReference type="Pfam" id="PF09179">
    <property type="entry name" value="TilS"/>
    <property type="match status" value="1"/>
</dbReference>
<dbReference type="NCBIfam" id="TIGR02433">
    <property type="entry name" value="lysidine_TilS_C"/>
    <property type="match status" value="1"/>
</dbReference>
<keyword evidence="2 8" id="KW-0963">Cytoplasm</keyword>
<evidence type="ECO:0000256" key="7">
    <source>
        <dbReference type="ARBA" id="ARBA00048539"/>
    </source>
</evidence>
<dbReference type="SUPFAM" id="SSF52402">
    <property type="entry name" value="Adenine nucleotide alpha hydrolases-like"/>
    <property type="match status" value="1"/>
</dbReference>
<dbReference type="InterPro" id="IPR012094">
    <property type="entry name" value="tRNA_Ile_lys_synt"/>
</dbReference>
<dbReference type="EC" id="6.3.4.19" evidence="8"/>
<dbReference type="GO" id="GO:0006400">
    <property type="term" value="P:tRNA modification"/>
    <property type="evidence" value="ECO:0007669"/>
    <property type="project" value="UniProtKB-UniRule"/>
</dbReference>
<reference evidence="10" key="1">
    <citation type="journal article" date="2022" name="Int. J. Syst. Evol. Microbiol.">
        <title>Granulimonas faecalis gen. nov., sp. nov., and Leptogranulimonas caecicola gen. nov., sp. nov., novel lactate-producing Atopobiaceae bacteria isolated from mouse intestines, and an emended description of the family Atopobiaceae.</title>
        <authorList>
            <person name="Morinaga K."/>
            <person name="Kusada H."/>
            <person name="Sakamoto S."/>
            <person name="Murakami T."/>
            <person name="Toyoda A."/>
            <person name="Mori H."/>
            <person name="Meng X.Y."/>
            <person name="Takashino M."/>
            <person name="Murotomi K."/>
            <person name="Tamaki H."/>
        </authorList>
    </citation>
    <scope>NUCLEOTIDE SEQUENCE</scope>
    <source>
        <strain evidence="10">OPF53</strain>
    </source>
</reference>
<dbReference type="EMBL" id="BQKC01000001">
    <property type="protein sequence ID" value="GJM54488.1"/>
    <property type="molecule type" value="Genomic_DNA"/>
</dbReference>
<evidence type="ECO:0000256" key="6">
    <source>
        <dbReference type="ARBA" id="ARBA00022840"/>
    </source>
</evidence>
<evidence type="ECO:0000256" key="3">
    <source>
        <dbReference type="ARBA" id="ARBA00022598"/>
    </source>
</evidence>
<dbReference type="SUPFAM" id="SSF56037">
    <property type="entry name" value="PheT/TilS domain"/>
    <property type="match status" value="1"/>
</dbReference>
<sequence length="500" mass="52973">MTSVAKRYGTGTARFSRPAPAGDPALRAPVVLMVSGGADSCALLLMAATSSLDVDDGRGCAPIARERLHVLHVNHGLRGIDAEEDAEFVADLAARHGIPCTVRFVDVPALADATPGESFESVARQVRYEEATGLANRLCAEVGCPRSAARILTGHTADDRCETFFMNALKGAGPSGLSSIPRRRNRIVRPLLDRTHDDLCDYLRMHGVVWREDATNADTRYLRNYVRHVVVPAAAERNPRLVEAVATSCDLMADEDSFMTSVAARALRDVCRRADPGARTLDAGRLAAMDVAVARRVVRMALLEVAPGARLEARHIARVLALVTAGEGSFTAPLGVDVSVQYGLLRIRGREGVAVLRGAWLDVPGTLDLGDGRTLTASLVAVSGADDPPGLAHTFASERGASSAMLDAEASCVSPTGGRLWVASPQPGEVLCPLGMHGQSKRLSDLLQDVRVPARDRASVPVVRTGATGPVVWVAGVRADERSRVGPATKTLLVLNLHGA</sequence>
<dbReference type="CDD" id="cd01992">
    <property type="entry name" value="TilS_N"/>
    <property type="match status" value="1"/>
</dbReference>
<comment type="caution">
    <text evidence="10">The sequence shown here is derived from an EMBL/GenBank/DDBJ whole genome shotgun (WGS) entry which is preliminary data.</text>
</comment>
<comment type="function">
    <text evidence="8">Ligates lysine onto the cytidine present at position 34 of the AUA codon-specific tRNA(Ile) that contains the anticodon CAU, in an ATP-dependent manner. Cytidine is converted to lysidine, thus changing the amino acid specificity of the tRNA from methionine to isoleucine.</text>
</comment>
<name>A0AAV5AZG0_9ACTN</name>
<accession>A0AAV5AZG0</accession>
<dbReference type="GO" id="GO:0032267">
    <property type="term" value="F:tRNA(Ile)-lysidine synthase activity"/>
    <property type="evidence" value="ECO:0007669"/>
    <property type="project" value="UniProtKB-EC"/>
</dbReference>
<evidence type="ECO:0000256" key="1">
    <source>
        <dbReference type="ARBA" id="ARBA00004496"/>
    </source>
</evidence>
<dbReference type="NCBIfam" id="TIGR02432">
    <property type="entry name" value="lysidine_TilS_N"/>
    <property type="match status" value="1"/>
</dbReference>
<dbReference type="InterPro" id="IPR012795">
    <property type="entry name" value="tRNA_Ile_lys_synt_N"/>
</dbReference>
<protein>
    <recommendedName>
        <fullName evidence="8">tRNA(Ile)-lysidine synthase</fullName>
        <ecNumber evidence="8">6.3.4.19</ecNumber>
    </recommendedName>
    <alternativeName>
        <fullName evidence="8">tRNA(Ile)-2-lysyl-cytidine synthase</fullName>
    </alternativeName>
    <alternativeName>
        <fullName evidence="8">tRNA(Ile)-lysidine synthetase</fullName>
    </alternativeName>
</protein>
<keyword evidence="5 8" id="KW-0547">Nucleotide-binding</keyword>
<evidence type="ECO:0000313" key="10">
    <source>
        <dbReference type="EMBL" id="GJM54488.1"/>
    </source>
</evidence>
<dbReference type="Gene3D" id="1.20.59.20">
    <property type="match status" value="1"/>
</dbReference>
<dbReference type="Pfam" id="PF01171">
    <property type="entry name" value="ATP_bind_3"/>
    <property type="match status" value="1"/>
</dbReference>
<evidence type="ECO:0000259" key="9">
    <source>
        <dbReference type="SMART" id="SM00977"/>
    </source>
</evidence>
<evidence type="ECO:0000256" key="8">
    <source>
        <dbReference type="HAMAP-Rule" id="MF_01161"/>
    </source>
</evidence>
<dbReference type="Pfam" id="PF11734">
    <property type="entry name" value="TilS_C"/>
    <property type="match status" value="1"/>
</dbReference>
<organism evidence="10 11">
    <name type="scientific">Granulimonas faecalis</name>
    <dbReference type="NCBI Taxonomy" id="2894155"/>
    <lineage>
        <taxon>Bacteria</taxon>
        <taxon>Bacillati</taxon>
        <taxon>Actinomycetota</taxon>
        <taxon>Coriobacteriia</taxon>
        <taxon>Coriobacteriales</taxon>
        <taxon>Kribbibacteriaceae</taxon>
        <taxon>Granulimonas</taxon>
    </lineage>
</organism>
<dbReference type="Gene3D" id="3.40.50.620">
    <property type="entry name" value="HUPs"/>
    <property type="match status" value="1"/>
</dbReference>
<comment type="subcellular location">
    <subcellularLocation>
        <location evidence="1 8">Cytoplasm</location>
    </subcellularLocation>
</comment>
<feature type="domain" description="Lysidine-tRNA(Ile) synthetase C-terminal" evidence="9">
    <location>
        <begin position="420"/>
        <end position="495"/>
    </location>
</feature>
<dbReference type="HAMAP" id="MF_01161">
    <property type="entry name" value="tRNA_Ile_lys_synt"/>
    <property type="match status" value="1"/>
</dbReference>
<evidence type="ECO:0000313" key="11">
    <source>
        <dbReference type="Proteomes" id="UP001055025"/>
    </source>
</evidence>
<dbReference type="GO" id="GO:0005524">
    <property type="term" value="F:ATP binding"/>
    <property type="evidence" value="ECO:0007669"/>
    <property type="project" value="UniProtKB-UniRule"/>
</dbReference>
<dbReference type="InterPro" id="IPR014729">
    <property type="entry name" value="Rossmann-like_a/b/a_fold"/>
</dbReference>
<dbReference type="PANTHER" id="PTHR43033:SF1">
    <property type="entry name" value="TRNA(ILE)-LYSIDINE SYNTHASE-RELATED"/>
    <property type="match status" value="1"/>
</dbReference>
<gene>
    <name evidence="8 10" type="primary">tilS</name>
    <name evidence="10" type="ORF">ATOP_01430</name>
</gene>
<keyword evidence="3 8" id="KW-0436">Ligase</keyword>
<dbReference type="InterPro" id="IPR015262">
    <property type="entry name" value="tRNA_Ile_lys_synt_subst-bd"/>
</dbReference>
<dbReference type="SUPFAM" id="SSF82829">
    <property type="entry name" value="MesJ substrate recognition domain-like"/>
    <property type="match status" value="1"/>
</dbReference>
<evidence type="ECO:0000256" key="4">
    <source>
        <dbReference type="ARBA" id="ARBA00022694"/>
    </source>
</evidence>
<dbReference type="InterPro" id="IPR011063">
    <property type="entry name" value="TilS/TtcA_N"/>
</dbReference>
<comment type="similarity">
    <text evidence="8">Belongs to the tRNA(Ile)-lysidine synthase family.</text>
</comment>